<evidence type="ECO:0000313" key="3">
    <source>
        <dbReference type="Proteomes" id="UP001221142"/>
    </source>
</evidence>
<dbReference type="AlphaFoldDB" id="A0AAD7FC30"/>
<feature type="domain" description="F-box" evidence="1">
    <location>
        <begin position="1"/>
        <end position="46"/>
    </location>
</feature>
<evidence type="ECO:0000259" key="1">
    <source>
        <dbReference type="PROSITE" id="PS50181"/>
    </source>
</evidence>
<dbReference type="EMBL" id="JARKIF010000036">
    <property type="protein sequence ID" value="KAJ7610103.1"/>
    <property type="molecule type" value="Genomic_DNA"/>
</dbReference>
<sequence length="476" mass="52622">MSLTDCPLDVLLELAKELDLPDVLNLAATCTLCATVLSSPYFWMGSLQRIEQVHNRPIPCTPDTDIVGLPLETLREMAVHAYKLVNNWNSDSPRVVSFRSIALDGCGVIGSIYPIYGEHLFITISEERVACWDATTGKCFAVHERDLDAMAPWIIPNSGDPFCLARKCYIGLVHFSHSQLKLATLCVNYEDTSAIHISVIFSGTWACPDIIAGSEFESVVNDHTIGVIVRFCTPGLGPMLLFCRIADGKLRRRPLNLSISSRDYLTTCGLAIDDNFLIGAHSLYMTAQVAHLWPEPSSNDRQDSLVRPYSAEERCGSFGGHHLRPPTYGVLNVIRLELDHDTVFFDPNADVAAGPQQRQGIRREETSFYVEFWPAEYSESTSICSYEHSECLQWIAVGASGRFVVMGDTRSLGLLEYVPQTVDGNDGRVDFRPLSVAPEVLEASINSGGALDDRLGILYLVDGEVREPRVIVASFV</sequence>
<comment type="caution">
    <text evidence="2">The sequence shown here is derived from an EMBL/GenBank/DDBJ whole genome shotgun (WGS) entry which is preliminary data.</text>
</comment>
<protein>
    <recommendedName>
        <fullName evidence="1">F-box domain-containing protein</fullName>
    </recommendedName>
</protein>
<accession>A0AAD7FC30</accession>
<gene>
    <name evidence="2" type="ORF">FB45DRAFT_336244</name>
</gene>
<reference evidence="2" key="1">
    <citation type="submission" date="2023-03" db="EMBL/GenBank/DDBJ databases">
        <title>Massive genome expansion in bonnet fungi (Mycena s.s.) driven by repeated elements and novel gene families across ecological guilds.</title>
        <authorList>
            <consortium name="Lawrence Berkeley National Laboratory"/>
            <person name="Harder C.B."/>
            <person name="Miyauchi S."/>
            <person name="Viragh M."/>
            <person name="Kuo A."/>
            <person name="Thoen E."/>
            <person name="Andreopoulos B."/>
            <person name="Lu D."/>
            <person name="Skrede I."/>
            <person name="Drula E."/>
            <person name="Henrissat B."/>
            <person name="Morin E."/>
            <person name="Kohler A."/>
            <person name="Barry K."/>
            <person name="LaButti K."/>
            <person name="Morin E."/>
            <person name="Salamov A."/>
            <person name="Lipzen A."/>
            <person name="Mereny Z."/>
            <person name="Hegedus B."/>
            <person name="Baldrian P."/>
            <person name="Stursova M."/>
            <person name="Weitz H."/>
            <person name="Taylor A."/>
            <person name="Grigoriev I.V."/>
            <person name="Nagy L.G."/>
            <person name="Martin F."/>
            <person name="Kauserud H."/>
        </authorList>
    </citation>
    <scope>NUCLEOTIDE SEQUENCE</scope>
    <source>
        <strain evidence="2">9284</strain>
    </source>
</reference>
<dbReference type="PROSITE" id="PS50181">
    <property type="entry name" value="FBOX"/>
    <property type="match status" value="1"/>
</dbReference>
<name>A0AAD7FC30_9AGAR</name>
<proteinExistence type="predicted"/>
<evidence type="ECO:0000313" key="2">
    <source>
        <dbReference type="EMBL" id="KAJ7610103.1"/>
    </source>
</evidence>
<organism evidence="2 3">
    <name type="scientific">Roridomyces roridus</name>
    <dbReference type="NCBI Taxonomy" id="1738132"/>
    <lineage>
        <taxon>Eukaryota</taxon>
        <taxon>Fungi</taxon>
        <taxon>Dikarya</taxon>
        <taxon>Basidiomycota</taxon>
        <taxon>Agaricomycotina</taxon>
        <taxon>Agaricomycetes</taxon>
        <taxon>Agaricomycetidae</taxon>
        <taxon>Agaricales</taxon>
        <taxon>Marasmiineae</taxon>
        <taxon>Mycenaceae</taxon>
        <taxon>Roridomyces</taxon>
    </lineage>
</organism>
<dbReference type="InterPro" id="IPR001810">
    <property type="entry name" value="F-box_dom"/>
</dbReference>
<keyword evidence="3" id="KW-1185">Reference proteome</keyword>
<dbReference type="Proteomes" id="UP001221142">
    <property type="component" value="Unassembled WGS sequence"/>
</dbReference>